<evidence type="ECO:0008006" key="3">
    <source>
        <dbReference type="Google" id="ProtNLM"/>
    </source>
</evidence>
<dbReference type="eggNOG" id="COG3386">
    <property type="taxonomic scope" value="Bacteria"/>
</dbReference>
<keyword evidence="2" id="KW-1185">Reference proteome</keyword>
<reference evidence="2" key="1">
    <citation type="journal article" date="2013" name="Stand. Genomic Sci.">
        <title>Complete genome sequence of the halophilic bacterium Spirochaeta africana type strain (Z-7692(T)) from the alkaline Lake Magadi in the East African Rift.</title>
        <authorList>
            <person name="Liolos K."/>
            <person name="Abt B."/>
            <person name="Scheuner C."/>
            <person name="Teshima H."/>
            <person name="Held B."/>
            <person name="Lapidus A."/>
            <person name="Nolan M."/>
            <person name="Lucas S."/>
            <person name="Deshpande S."/>
            <person name="Cheng J.F."/>
            <person name="Tapia R."/>
            <person name="Goodwin L.A."/>
            <person name="Pitluck S."/>
            <person name="Pagani I."/>
            <person name="Ivanova N."/>
            <person name="Mavromatis K."/>
            <person name="Mikhailova N."/>
            <person name="Huntemann M."/>
            <person name="Pati A."/>
            <person name="Chen A."/>
            <person name="Palaniappan K."/>
            <person name="Land M."/>
            <person name="Rohde M."/>
            <person name="Tindall B.J."/>
            <person name="Detter J.C."/>
            <person name="Goker M."/>
            <person name="Bristow J."/>
            <person name="Eisen J.A."/>
            <person name="Markowitz V."/>
            <person name="Hugenholtz P."/>
            <person name="Woyke T."/>
            <person name="Klenk H.P."/>
            <person name="Kyrpides N.C."/>
        </authorList>
    </citation>
    <scope>NUCLEOTIDE SEQUENCE</scope>
    <source>
        <strain evidence="2">ATCC 700263 / DSM 8902 / Z-7692</strain>
    </source>
</reference>
<dbReference type="EMBL" id="CP003282">
    <property type="protein sequence ID" value="AFG37464.1"/>
    <property type="molecule type" value="Genomic_DNA"/>
</dbReference>
<dbReference type="OrthoDB" id="317057at2"/>
<dbReference type="PROSITE" id="PS51257">
    <property type="entry name" value="PROKAR_LIPOPROTEIN"/>
    <property type="match status" value="1"/>
</dbReference>
<proteinExistence type="predicted"/>
<name>H9UIX1_SPIAZ</name>
<dbReference type="SUPFAM" id="SSF101898">
    <property type="entry name" value="NHL repeat"/>
    <property type="match status" value="1"/>
</dbReference>
<evidence type="ECO:0000313" key="1">
    <source>
        <dbReference type="EMBL" id="AFG37464.1"/>
    </source>
</evidence>
<dbReference type="PATRIC" id="fig|889378.3.peg.1391"/>
<organism evidence="1 2">
    <name type="scientific">Spirochaeta africana (strain ATCC 700263 / DSM 8902 / Z-7692)</name>
    <dbReference type="NCBI Taxonomy" id="889378"/>
    <lineage>
        <taxon>Bacteria</taxon>
        <taxon>Pseudomonadati</taxon>
        <taxon>Spirochaetota</taxon>
        <taxon>Spirochaetia</taxon>
        <taxon>Spirochaetales</taxon>
        <taxon>Spirochaetaceae</taxon>
        <taxon>Spirochaeta</taxon>
    </lineage>
</organism>
<dbReference type="AlphaFoldDB" id="H9UIX1"/>
<evidence type="ECO:0000313" key="2">
    <source>
        <dbReference type="Proteomes" id="UP000007383"/>
    </source>
</evidence>
<gene>
    <name evidence="1" type="ordered locus">Spiaf_1399</name>
</gene>
<protein>
    <recommendedName>
        <fullName evidence="3">Streptogramin lyase</fullName>
    </recommendedName>
</protein>
<dbReference type="RefSeq" id="WP_014455449.1">
    <property type="nucleotide sequence ID" value="NC_017098.1"/>
</dbReference>
<sequence>MSKLHTFTGLLVFSLSLIGCSVQQVDPVGQLQFTFHGSSIGAQSVGRGAAPDQTMTVVVRVFPEDQLTVHRRQEDLVQYRDPGSPKSIDGRRRHEISVNLDEEAQFQLASVPAYRDFKVMIEVLQDDEVVSGGISAPFLVLPGTTKNVAVEQTQLELYTPTVPDAPEDGILWFSAYNDELLTGYRTEDIQSSGEPEPYVQIDMSEIARSPEGIAVGHNGSLWLAGYSDDEIIRLDADQLQPGAVITEPALRLRGEDISGPLDITFDASGNLWVGQHNDDILRIDGAAMFGGSSDDPVTDDSLEASAIYSSEHIRRSYSIAFDMNGDMWVADNTNGVLRITDQAILSATGAVTLEDEDFAARIQFDDPNALAFDALGGLWIGGWEESGYYIADPGSVTGVFEINDVMDAVTTRLEMYLFPDDTESLLAPSSLAFDYNGLLWVEDGYIQEETLSRFDMTNIQPGEIDITADIVLEGVPIGYDLGYLAFMPPPSGLFPFQPDP</sequence>
<dbReference type="InterPro" id="IPR011042">
    <property type="entry name" value="6-blade_b-propeller_TolB-like"/>
</dbReference>
<accession>H9UIX1</accession>
<dbReference type="KEGG" id="sfc:Spiaf_1399"/>
<dbReference type="Gene3D" id="2.120.10.30">
    <property type="entry name" value="TolB, C-terminal domain"/>
    <property type="match status" value="1"/>
</dbReference>
<dbReference type="STRING" id="889378.Spiaf_1399"/>
<dbReference type="Proteomes" id="UP000007383">
    <property type="component" value="Chromosome"/>
</dbReference>
<dbReference type="HOGENOM" id="CLU_545014_0_0_12"/>